<name>A0A6N7KXW5_9ACTN</name>
<keyword evidence="12" id="KW-1185">Reference proteome</keyword>
<dbReference type="PANTHER" id="PTHR23517">
    <property type="entry name" value="RESISTANCE PROTEIN MDTM, PUTATIVE-RELATED-RELATED"/>
    <property type="match status" value="1"/>
</dbReference>
<keyword evidence="6 8" id="KW-0472">Membrane</keyword>
<feature type="region of interest" description="Disordered" evidence="7">
    <location>
        <begin position="199"/>
        <end position="230"/>
    </location>
</feature>
<feature type="domain" description="Major facilitator superfamily (MFS) profile" evidence="9">
    <location>
        <begin position="21"/>
        <end position="428"/>
    </location>
</feature>
<dbReference type="InterPro" id="IPR020846">
    <property type="entry name" value="MFS_dom"/>
</dbReference>
<comment type="subcellular location">
    <subcellularLocation>
        <location evidence="1">Cell membrane</location>
        <topology evidence="1">Multi-pass membrane protein</topology>
    </subcellularLocation>
</comment>
<sequence>MTSVTALPFRPRRLPASSRRSAFHLHASVLVALLAASSAPTPIYPLYQHAWHLSATTLTVVFSAYALALLLALLTAGTLSDRLGRRPVLAGALLAEAAATAVLAAAQGAATLIAARILQGLATGVATSAAGAALLDFEDPDRPGRATAANAVAPAAGMAAGVLAATALAQYAPAPTRTVYLLLLLLFVAQTAAVLRTPETARSGTARSGTARSGTARSGTARSGTARSGPGVLRSLRPAIAVARASRPALALAAPGIAAAWALGGFYSSLGPSLARLIAPHTVPATGGLVFFTLTAAAGLTGHACRALPARAVSLTGTVLLLPGTLLTLGAPHLHSLAALFAGAAAAGAGFGAVTQGALRLLLPPAAPGERAGTLAAYYVLAYLAMSVPAVLAGRLTDLYGLPTALSLYAATVLLLALAGLVRGLRRPPAA</sequence>
<dbReference type="Pfam" id="PF07690">
    <property type="entry name" value="MFS_1"/>
    <property type="match status" value="1"/>
</dbReference>
<dbReference type="GO" id="GO:0022857">
    <property type="term" value="F:transmembrane transporter activity"/>
    <property type="evidence" value="ECO:0007669"/>
    <property type="project" value="InterPro"/>
</dbReference>
<evidence type="ECO:0000313" key="11">
    <source>
        <dbReference type="EMBL" id="MQS16526.1"/>
    </source>
</evidence>
<dbReference type="InterPro" id="IPR005829">
    <property type="entry name" value="Sugar_transporter_CS"/>
</dbReference>
<evidence type="ECO:0000256" key="3">
    <source>
        <dbReference type="ARBA" id="ARBA00022475"/>
    </source>
</evidence>
<feature type="transmembrane region" description="Helical" evidence="8">
    <location>
        <begin position="249"/>
        <end position="270"/>
    </location>
</feature>
<dbReference type="EMBL" id="WBOF01000002">
    <property type="protein sequence ID" value="MQS15911.1"/>
    <property type="molecule type" value="Genomic_DNA"/>
</dbReference>
<evidence type="ECO:0000259" key="9">
    <source>
        <dbReference type="PROSITE" id="PS50850"/>
    </source>
</evidence>
<keyword evidence="5 8" id="KW-1133">Transmembrane helix</keyword>
<dbReference type="InterPro" id="IPR036259">
    <property type="entry name" value="MFS_trans_sf"/>
</dbReference>
<dbReference type="EMBL" id="WBOF01000002">
    <property type="protein sequence ID" value="MQS16526.1"/>
    <property type="molecule type" value="Genomic_DNA"/>
</dbReference>
<proteinExistence type="predicted"/>
<feature type="transmembrane region" description="Helical" evidence="8">
    <location>
        <begin position="282"/>
        <end position="300"/>
    </location>
</feature>
<feature type="transmembrane region" description="Helical" evidence="8">
    <location>
        <begin position="113"/>
        <end position="135"/>
    </location>
</feature>
<feature type="transmembrane region" description="Helical" evidence="8">
    <location>
        <begin position="54"/>
        <end position="76"/>
    </location>
</feature>
<evidence type="ECO:0000256" key="5">
    <source>
        <dbReference type="ARBA" id="ARBA00022989"/>
    </source>
</evidence>
<comment type="caution">
    <text evidence="11">The sequence shown here is derived from an EMBL/GenBank/DDBJ whole genome shotgun (WGS) entry which is preliminary data.</text>
</comment>
<feature type="transmembrane region" description="Helical" evidence="8">
    <location>
        <begin position="312"/>
        <end position="331"/>
    </location>
</feature>
<feature type="compositionally biased region" description="Polar residues" evidence="7">
    <location>
        <begin position="200"/>
        <end position="226"/>
    </location>
</feature>
<feature type="transmembrane region" description="Helical" evidence="8">
    <location>
        <begin position="147"/>
        <end position="172"/>
    </location>
</feature>
<evidence type="ECO:0000256" key="8">
    <source>
        <dbReference type="SAM" id="Phobius"/>
    </source>
</evidence>
<dbReference type="OrthoDB" id="3177957at2"/>
<dbReference type="InterPro" id="IPR050171">
    <property type="entry name" value="MFS_Transporters"/>
</dbReference>
<keyword evidence="3" id="KW-1003">Cell membrane</keyword>
<dbReference type="Gene3D" id="1.20.1250.20">
    <property type="entry name" value="MFS general substrate transporter like domains"/>
    <property type="match status" value="1"/>
</dbReference>
<feature type="transmembrane region" description="Helical" evidence="8">
    <location>
        <begin position="406"/>
        <end position="425"/>
    </location>
</feature>
<protein>
    <submittedName>
        <fullName evidence="11">MFS transporter</fullName>
    </submittedName>
</protein>
<dbReference type="RefSeq" id="WP_153466682.1">
    <property type="nucleotide sequence ID" value="NZ_WBOF01000002.1"/>
</dbReference>
<evidence type="ECO:0000256" key="1">
    <source>
        <dbReference type="ARBA" id="ARBA00004651"/>
    </source>
</evidence>
<dbReference type="Proteomes" id="UP000450000">
    <property type="component" value="Unassembled WGS sequence"/>
</dbReference>
<evidence type="ECO:0000256" key="4">
    <source>
        <dbReference type="ARBA" id="ARBA00022692"/>
    </source>
</evidence>
<organism evidence="11 12">
    <name type="scientific">Streptomyces kaniharaensis</name>
    <dbReference type="NCBI Taxonomy" id="212423"/>
    <lineage>
        <taxon>Bacteria</taxon>
        <taxon>Bacillati</taxon>
        <taxon>Actinomycetota</taxon>
        <taxon>Actinomycetes</taxon>
        <taxon>Kitasatosporales</taxon>
        <taxon>Streptomycetaceae</taxon>
        <taxon>Streptomyces</taxon>
    </lineage>
</organism>
<dbReference type="InterPro" id="IPR011701">
    <property type="entry name" value="MFS"/>
</dbReference>
<evidence type="ECO:0000256" key="7">
    <source>
        <dbReference type="SAM" id="MobiDB-lite"/>
    </source>
</evidence>
<dbReference type="PROSITE" id="PS50850">
    <property type="entry name" value="MFS"/>
    <property type="match status" value="1"/>
</dbReference>
<dbReference type="SUPFAM" id="SSF103473">
    <property type="entry name" value="MFS general substrate transporter"/>
    <property type="match status" value="1"/>
</dbReference>
<evidence type="ECO:0000256" key="2">
    <source>
        <dbReference type="ARBA" id="ARBA00022448"/>
    </source>
</evidence>
<keyword evidence="2" id="KW-0813">Transport</keyword>
<dbReference type="AlphaFoldDB" id="A0A6N7KXW5"/>
<keyword evidence="4 8" id="KW-0812">Transmembrane</keyword>
<gene>
    <name evidence="10" type="ORF">F7Q99_27565</name>
    <name evidence="11" type="ORF">F7Q99_31125</name>
</gene>
<feature type="transmembrane region" description="Helical" evidence="8">
    <location>
        <begin position="178"/>
        <end position="195"/>
    </location>
</feature>
<feature type="transmembrane region" description="Helical" evidence="8">
    <location>
        <begin position="375"/>
        <end position="394"/>
    </location>
</feature>
<dbReference type="PROSITE" id="PS00216">
    <property type="entry name" value="SUGAR_TRANSPORT_1"/>
    <property type="match status" value="1"/>
</dbReference>
<evidence type="ECO:0000313" key="12">
    <source>
        <dbReference type="Proteomes" id="UP000450000"/>
    </source>
</evidence>
<reference evidence="11 12" key="1">
    <citation type="submission" date="2019-09" db="EMBL/GenBank/DDBJ databases">
        <title>Genome Sequences of Streptomyces kaniharaensis ATCC 21070.</title>
        <authorList>
            <person name="Zhu W."/>
            <person name="De Crecy-Lagard V."/>
            <person name="Richards N.G."/>
        </authorList>
    </citation>
    <scope>NUCLEOTIDE SEQUENCE [LARGE SCALE GENOMIC DNA]</scope>
    <source>
        <strain evidence="11 12">SF-557</strain>
    </source>
</reference>
<accession>A0A6N7KXW5</accession>
<evidence type="ECO:0000256" key="6">
    <source>
        <dbReference type="ARBA" id="ARBA00023136"/>
    </source>
</evidence>
<dbReference type="PANTHER" id="PTHR23517:SF3">
    <property type="entry name" value="INTEGRAL MEMBRANE TRANSPORT PROTEIN"/>
    <property type="match status" value="1"/>
</dbReference>
<feature type="transmembrane region" description="Helical" evidence="8">
    <location>
        <begin position="337"/>
        <end position="363"/>
    </location>
</feature>
<feature type="transmembrane region" description="Helical" evidence="8">
    <location>
        <begin position="88"/>
        <end position="107"/>
    </location>
</feature>
<evidence type="ECO:0000313" key="10">
    <source>
        <dbReference type="EMBL" id="MQS15911.1"/>
    </source>
</evidence>
<dbReference type="GO" id="GO:0005886">
    <property type="term" value="C:plasma membrane"/>
    <property type="evidence" value="ECO:0007669"/>
    <property type="project" value="UniProtKB-SubCell"/>
</dbReference>